<dbReference type="InterPro" id="IPR001202">
    <property type="entry name" value="WW_dom"/>
</dbReference>
<dbReference type="PANTHER" id="PTHR46885">
    <property type="entry name" value="PROTEIN ANKUB1"/>
    <property type="match status" value="1"/>
</dbReference>
<name>A0A8X8BR05_POLSE</name>
<dbReference type="InterPro" id="IPR000626">
    <property type="entry name" value="Ubiquitin-like_dom"/>
</dbReference>
<dbReference type="PROSITE" id="PS01159">
    <property type="entry name" value="WW_DOMAIN_1"/>
    <property type="match status" value="1"/>
</dbReference>
<dbReference type="Gene3D" id="3.10.20.90">
    <property type="entry name" value="Phosphatidylinositol 3-kinase Catalytic Subunit, Chain A, domain 1"/>
    <property type="match status" value="1"/>
</dbReference>
<dbReference type="InterPro" id="IPR036020">
    <property type="entry name" value="WW_dom_sf"/>
</dbReference>
<dbReference type="SUPFAM" id="SSF51045">
    <property type="entry name" value="WW domain"/>
    <property type="match status" value="1"/>
</dbReference>
<keyword evidence="5" id="KW-1185">Reference proteome</keyword>
<feature type="domain" description="Ubiquitin-like" evidence="3">
    <location>
        <begin position="178"/>
        <end position="230"/>
    </location>
</feature>
<feature type="compositionally biased region" description="Basic residues" evidence="1">
    <location>
        <begin position="475"/>
        <end position="485"/>
    </location>
</feature>
<dbReference type="PROSITE" id="PS50020">
    <property type="entry name" value="WW_DOMAIN_2"/>
    <property type="match status" value="1"/>
</dbReference>
<dbReference type="SMART" id="SM00456">
    <property type="entry name" value="WW"/>
    <property type="match status" value="1"/>
</dbReference>
<proteinExistence type="predicted"/>
<accession>A0A8X8BR05</accession>
<dbReference type="Pfam" id="PF00397">
    <property type="entry name" value="WW"/>
    <property type="match status" value="1"/>
</dbReference>
<evidence type="ECO:0000259" key="3">
    <source>
        <dbReference type="PROSITE" id="PS50053"/>
    </source>
</evidence>
<dbReference type="Pfam" id="PF13637">
    <property type="entry name" value="Ank_4"/>
    <property type="match status" value="1"/>
</dbReference>
<evidence type="ECO:0000256" key="1">
    <source>
        <dbReference type="SAM" id="MobiDB-lite"/>
    </source>
</evidence>
<evidence type="ECO:0000313" key="5">
    <source>
        <dbReference type="Proteomes" id="UP000886611"/>
    </source>
</evidence>
<dbReference type="Gene3D" id="2.20.70.10">
    <property type="match status" value="1"/>
</dbReference>
<evidence type="ECO:0000313" key="4">
    <source>
        <dbReference type="EMBL" id="KAG2463141.1"/>
    </source>
</evidence>
<dbReference type="PROSITE" id="PS50053">
    <property type="entry name" value="UBIQUITIN_2"/>
    <property type="match status" value="1"/>
</dbReference>
<feature type="region of interest" description="Disordered" evidence="1">
    <location>
        <begin position="462"/>
        <end position="504"/>
    </location>
</feature>
<dbReference type="Gene3D" id="1.25.40.20">
    <property type="entry name" value="Ankyrin repeat-containing domain"/>
    <property type="match status" value="1"/>
</dbReference>
<evidence type="ECO:0000259" key="2">
    <source>
        <dbReference type="PROSITE" id="PS50020"/>
    </source>
</evidence>
<comment type="caution">
    <text evidence="4">The sequence shown here is derived from an EMBL/GenBank/DDBJ whole genome shotgun (WGS) entry which is preliminary data.</text>
</comment>
<dbReference type="Proteomes" id="UP000886611">
    <property type="component" value="Unassembled WGS sequence"/>
</dbReference>
<dbReference type="CDD" id="cd00201">
    <property type="entry name" value="WW"/>
    <property type="match status" value="1"/>
</dbReference>
<dbReference type="AlphaFoldDB" id="A0A8X8BR05"/>
<protein>
    <submittedName>
        <fullName evidence="4">ANKUB protein</fullName>
    </submittedName>
</protein>
<sequence length="976" mass="110961">MEKSWKRRGQDLQHVQVGVYRGRVFRRGGCPVFRSGPVQALLPACSTRSRRQARECSGGAHRLGLLRKGEAKRAVYTLSEESARLPVKPEPRFPPRGAPDWQDFFHLQLIDNKQSHQFLELSYAGATLEDSWVLADIGITPFSTIKCVLKEEDKPVLLVNNTLMKESMQIMGNLYLLSSRVSTLKTMVSMKCGLPVSVFRLSLENGVQLYDCNKLDDYGIEVGATIFLTVWDGWDEFLRGCFMGHKHKIHRCLSKEEPVLRFQLRVALYISAFLGHLELAGWLLKKGVQANKPVGVHPYRAWCQGMDHSDNLKCPVHTAAESGQLLLLKVFINNNILCLECLNPQGLTPLRICIKHKHKECVFYLVTKTWSVVSYPGLSLPVGIYIKIKRWICRAQKYIAVQRFLCRTATFNTRVGDTVLIDGFIQTKPKNKVHELCYFQPSYTLPALCSETVQKENNEFPNEASFPHVQQGAHAQKRKKRRVNTKKAPEAAKNTWKSQVPLPPISQDTNPRPQFIYTSPDASFLLTSSLQSFTRHSGWTPRENAIYCLARASMMDEKLLVITLSALSYGILPVRIGLSIFVAEFGRIAMEFLRRGSNPKIYEGAARKLNVAVESVQHGVEGLMYLLTESSKLMISEVDFQDSVLVLGFSEGLNKLLLQLYLDNHKEIRSILGELAPHLPHYHNLEWRLDVQYCISVTRYREMHSHLEKRTTWEDPRKAVNAVLNQISHNPPANTTTMQQRTMAMSQPNLGQLPQGWEQAVTSQGEIYFIDHKTQSTSWLDPRLDAYLMMTHHHQQQQQQQHLVGTSGPVSQQNLTSPNTQAGMMTLSSALTAQQQHHQKLRLQRIQIERERIRMRQEELLRQVKSQVKHLKKIIEQQSGPYHSREQSSDSGLGLGCYSIPTTPEDFLNNPEEMDTGENMGQPVMNVNPQSRFPDFLDSLPGTNVDLGTLESEDLIPILNDVESVLNKSEPFLTWL</sequence>
<feature type="non-terminal residue" evidence="4">
    <location>
        <position position="1"/>
    </location>
</feature>
<dbReference type="InterPro" id="IPR029071">
    <property type="entry name" value="Ubiquitin-like_domsf"/>
</dbReference>
<dbReference type="SUPFAM" id="SSF54236">
    <property type="entry name" value="Ubiquitin-like"/>
    <property type="match status" value="1"/>
</dbReference>
<dbReference type="InterPro" id="IPR042788">
    <property type="entry name" value="ANKUB1"/>
</dbReference>
<feature type="domain" description="WW" evidence="2">
    <location>
        <begin position="751"/>
        <end position="784"/>
    </location>
</feature>
<feature type="non-terminal residue" evidence="4">
    <location>
        <position position="976"/>
    </location>
</feature>
<dbReference type="PANTHER" id="PTHR46885:SF1">
    <property type="entry name" value="PROTEIN ANKUB1"/>
    <property type="match status" value="1"/>
</dbReference>
<dbReference type="SMART" id="SM00248">
    <property type="entry name" value="ANK"/>
    <property type="match status" value="3"/>
</dbReference>
<dbReference type="InterPro" id="IPR036770">
    <property type="entry name" value="Ankyrin_rpt-contain_sf"/>
</dbReference>
<dbReference type="FunFam" id="2.20.70.10:FF:000019">
    <property type="entry name" value="Putative transcriptional coactivator YAP1"/>
    <property type="match status" value="1"/>
</dbReference>
<dbReference type="SUPFAM" id="SSF48403">
    <property type="entry name" value="Ankyrin repeat"/>
    <property type="match status" value="1"/>
</dbReference>
<reference evidence="4 5" key="1">
    <citation type="journal article" date="2021" name="Cell">
        <title>Tracing the genetic footprints of vertebrate landing in non-teleost ray-finned fishes.</title>
        <authorList>
            <person name="Bi X."/>
            <person name="Wang K."/>
            <person name="Yang L."/>
            <person name="Pan H."/>
            <person name="Jiang H."/>
            <person name="Wei Q."/>
            <person name="Fang M."/>
            <person name="Yu H."/>
            <person name="Zhu C."/>
            <person name="Cai Y."/>
            <person name="He Y."/>
            <person name="Gan X."/>
            <person name="Zeng H."/>
            <person name="Yu D."/>
            <person name="Zhu Y."/>
            <person name="Jiang H."/>
            <person name="Qiu Q."/>
            <person name="Yang H."/>
            <person name="Zhang Y.E."/>
            <person name="Wang W."/>
            <person name="Zhu M."/>
            <person name="He S."/>
            <person name="Zhang G."/>
        </authorList>
    </citation>
    <scope>NUCLEOTIDE SEQUENCE [LARGE SCALE GENOMIC DNA]</scope>
    <source>
        <strain evidence="4">Bchr_013</strain>
    </source>
</reference>
<dbReference type="InterPro" id="IPR002110">
    <property type="entry name" value="Ankyrin_rpt"/>
</dbReference>
<dbReference type="EMBL" id="JAATIS010004040">
    <property type="protein sequence ID" value="KAG2463141.1"/>
    <property type="molecule type" value="Genomic_DNA"/>
</dbReference>
<organism evidence="4 5">
    <name type="scientific">Polypterus senegalus</name>
    <name type="common">Senegal bichir</name>
    <dbReference type="NCBI Taxonomy" id="55291"/>
    <lineage>
        <taxon>Eukaryota</taxon>
        <taxon>Metazoa</taxon>
        <taxon>Chordata</taxon>
        <taxon>Craniata</taxon>
        <taxon>Vertebrata</taxon>
        <taxon>Euteleostomi</taxon>
        <taxon>Actinopterygii</taxon>
        <taxon>Polypteriformes</taxon>
        <taxon>Polypteridae</taxon>
        <taxon>Polypterus</taxon>
    </lineage>
</organism>
<gene>
    <name evidence="4" type="primary">Ankub1</name>
    <name evidence="4" type="ORF">GTO96_0000810</name>
</gene>